<dbReference type="AlphaFoldDB" id="A0A432YYM4"/>
<dbReference type="InterPro" id="IPR050170">
    <property type="entry name" value="TruD_pseudoU_synthase"/>
</dbReference>
<dbReference type="CDD" id="cd02575">
    <property type="entry name" value="PseudoU_synth_EcTruD"/>
    <property type="match status" value="1"/>
</dbReference>
<keyword evidence="7" id="KW-1185">Reference proteome</keyword>
<dbReference type="SUPFAM" id="SSF55120">
    <property type="entry name" value="Pseudouridine synthase"/>
    <property type="match status" value="1"/>
</dbReference>
<evidence type="ECO:0000256" key="4">
    <source>
        <dbReference type="HAMAP-Rule" id="MF_01082"/>
    </source>
</evidence>
<dbReference type="PROSITE" id="PS01268">
    <property type="entry name" value="UPF0024"/>
    <property type="match status" value="1"/>
</dbReference>
<dbReference type="InterPro" id="IPR043165">
    <property type="entry name" value="TruD_insert_sf"/>
</dbReference>
<sequence length="350" mass="39996">MLAPQQVTPAELPRLHHGVRAQAEFKQTPQDFQVIEQLEVADDGEGEHQWLWVRKEGANTNFCAEKIARFAGVSPKNVSYSGLKDRQAVTWQWFSIQLPGKETLNWDELNDKEMSVERVIRRTKKLKTGFHRGNRFVIRLANVSSRESLEALWKKVSEQGVINYFGEQRFGRSGDNVAQAERWLMAERPARISKNKRSLYLSSLRSYLFNQIVAERIRQFGIDGRLAGDCVMLEGSKSVFTVEQWDDELTQRLLNNNIYLTAPLAGSTNKPLVKGEAEAFELSLLQPYESWLQAFKKLRVEAARRALLLRVEDPEISWQDGDAELRFTLPPGAYATTVLNEIVDLSGESR</sequence>
<dbReference type="PANTHER" id="PTHR47811">
    <property type="entry name" value="TRNA PSEUDOURIDINE SYNTHASE D"/>
    <property type="match status" value="1"/>
</dbReference>
<dbReference type="RefSeq" id="WP_126781730.1">
    <property type="nucleotide sequence ID" value="NZ_PIQC01000005.1"/>
</dbReference>
<dbReference type="HAMAP" id="MF_01082">
    <property type="entry name" value="TruD"/>
    <property type="match status" value="1"/>
</dbReference>
<evidence type="ECO:0000313" key="6">
    <source>
        <dbReference type="EMBL" id="RUO68723.1"/>
    </source>
</evidence>
<evidence type="ECO:0000259" key="5">
    <source>
        <dbReference type="PROSITE" id="PS50984"/>
    </source>
</evidence>
<comment type="similarity">
    <text evidence="1 4">Belongs to the pseudouridine synthase TruD family.</text>
</comment>
<dbReference type="Gene3D" id="3.30.2340.10">
    <property type="entry name" value="TruD, insertion domain"/>
    <property type="match status" value="1"/>
</dbReference>
<dbReference type="EC" id="5.4.99.27" evidence="4"/>
<accession>A0A432YYM4</accession>
<dbReference type="InterPro" id="IPR011760">
    <property type="entry name" value="PsdUridine_synth_TruD_insert"/>
</dbReference>
<dbReference type="InterPro" id="IPR020119">
    <property type="entry name" value="PsdUridine_synth_TruD_CS"/>
</dbReference>
<keyword evidence="2 4" id="KW-0819">tRNA processing</keyword>
<evidence type="ECO:0000313" key="7">
    <source>
        <dbReference type="Proteomes" id="UP000288058"/>
    </source>
</evidence>
<feature type="active site" description="Nucleophile" evidence="4">
    <location>
        <position position="85"/>
    </location>
</feature>
<dbReference type="InterPro" id="IPR020103">
    <property type="entry name" value="PsdUridine_synth_cat_dom_sf"/>
</dbReference>
<comment type="catalytic activity">
    <reaction evidence="4">
        <text>uridine(13) in tRNA = pseudouridine(13) in tRNA</text>
        <dbReference type="Rhea" id="RHEA:42540"/>
        <dbReference type="Rhea" id="RHEA-COMP:10105"/>
        <dbReference type="Rhea" id="RHEA-COMP:10106"/>
        <dbReference type="ChEBI" id="CHEBI:65314"/>
        <dbReference type="ChEBI" id="CHEBI:65315"/>
        <dbReference type="EC" id="5.4.99.27"/>
    </reaction>
</comment>
<dbReference type="GO" id="GO:0005829">
    <property type="term" value="C:cytosol"/>
    <property type="evidence" value="ECO:0007669"/>
    <property type="project" value="TreeGrafter"/>
</dbReference>
<gene>
    <name evidence="4" type="primary">truD</name>
    <name evidence="6" type="ORF">CWI78_07335</name>
</gene>
<dbReference type="GO" id="GO:0003723">
    <property type="term" value="F:RNA binding"/>
    <property type="evidence" value="ECO:0007669"/>
    <property type="project" value="InterPro"/>
</dbReference>
<name>A0A432YYM4_9GAMM</name>
<dbReference type="GO" id="GO:0160150">
    <property type="term" value="F:tRNA pseudouridine(13) synthase activity"/>
    <property type="evidence" value="ECO:0007669"/>
    <property type="project" value="UniProtKB-EC"/>
</dbReference>
<dbReference type="Gene3D" id="3.30.2350.20">
    <property type="entry name" value="TruD, catalytic domain"/>
    <property type="match status" value="1"/>
</dbReference>
<dbReference type="Proteomes" id="UP000288058">
    <property type="component" value="Unassembled WGS sequence"/>
</dbReference>
<proteinExistence type="inferred from homology"/>
<evidence type="ECO:0000256" key="3">
    <source>
        <dbReference type="ARBA" id="ARBA00023235"/>
    </source>
</evidence>
<dbReference type="GO" id="GO:0031119">
    <property type="term" value="P:tRNA pseudouridine synthesis"/>
    <property type="evidence" value="ECO:0007669"/>
    <property type="project" value="UniProtKB-UniRule"/>
</dbReference>
<dbReference type="InterPro" id="IPR042214">
    <property type="entry name" value="TruD_catalytic"/>
</dbReference>
<dbReference type="InterPro" id="IPR001656">
    <property type="entry name" value="PsdUridine_synth_TruD"/>
</dbReference>
<keyword evidence="3 4" id="KW-0413">Isomerase</keyword>
<evidence type="ECO:0000256" key="2">
    <source>
        <dbReference type="ARBA" id="ARBA00022694"/>
    </source>
</evidence>
<comment type="function">
    <text evidence="4">Responsible for synthesis of pseudouridine from uracil-13 in transfer RNAs.</text>
</comment>
<dbReference type="OrthoDB" id="1550679at2"/>
<reference evidence="7" key="1">
    <citation type="journal article" date="2018" name="Front. Microbiol.">
        <title>Genome-Based Analysis Reveals the Taxonomy and Diversity of the Family Idiomarinaceae.</title>
        <authorList>
            <person name="Liu Y."/>
            <person name="Lai Q."/>
            <person name="Shao Z."/>
        </authorList>
    </citation>
    <scope>NUCLEOTIDE SEQUENCE [LARGE SCALE GENOMIC DNA]</scope>
    <source>
        <strain evidence="7">R22</strain>
    </source>
</reference>
<protein>
    <recommendedName>
        <fullName evidence="4">tRNA pseudouridine synthase D</fullName>
        <ecNumber evidence="4">5.4.99.27</ecNumber>
    </recommendedName>
    <alternativeName>
        <fullName evidence="4">tRNA pseudouridine(13) synthase</fullName>
    </alternativeName>
    <alternativeName>
        <fullName evidence="4">tRNA pseudouridylate synthase D</fullName>
    </alternativeName>
    <alternativeName>
        <fullName evidence="4">tRNA-uridine isomerase D</fullName>
    </alternativeName>
</protein>
<dbReference type="PANTHER" id="PTHR47811:SF1">
    <property type="entry name" value="TRNA PSEUDOURIDINE SYNTHASE D"/>
    <property type="match status" value="1"/>
</dbReference>
<dbReference type="Pfam" id="PF01142">
    <property type="entry name" value="TruD"/>
    <property type="match status" value="2"/>
</dbReference>
<dbReference type="EMBL" id="PIQC01000005">
    <property type="protein sequence ID" value="RUO68723.1"/>
    <property type="molecule type" value="Genomic_DNA"/>
</dbReference>
<organism evidence="6 7">
    <name type="scientific">Idiomarina ramblicola</name>
    <dbReference type="NCBI Taxonomy" id="263724"/>
    <lineage>
        <taxon>Bacteria</taxon>
        <taxon>Pseudomonadati</taxon>
        <taxon>Pseudomonadota</taxon>
        <taxon>Gammaproteobacteria</taxon>
        <taxon>Alteromonadales</taxon>
        <taxon>Idiomarinaceae</taxon>
        <taxon>Idiomarina</taxon>
    </lineage>
</organism>
<feature type="domain" description="TRUD" evidence="5">
    <location>
        <begin position="160"/>
        <end position="309"/>
    </location>
</feature>
<evidence type="ECO:0000256" key="1">
    <source>
        <dbReference type="ARBA" id="ARBA00007953"/>
    </source>
</evidence>
<comment type="caution">
    <text evidence="6">The sequence shown here is derived from an EMBL/GenBank/DDBJ whole genome shotgun (WGS) entry which is preliminary data.</text>
</comment>
<dbReference type="PROSITE" id="PS50984">
    <property type="entry name" value="TRUD"/>
    <property type="match status" value="1"/>
</dbReference>